<evidence type="ECO:0000259" key="1">
    <source>
        <dbReference type="Pfam" id="PF23826"/>
    </source>
</evidence>
<dbReference type="RefSeq" id="WP_425343075.1">
    <property type="nucleotide sequence ID" value="NZ_AP023396.1"/>
</dbReference>
<reference evidence="2 3" key="1">
    <citation type="submission" date="2020-08" db="EMBL/GenBank/DDBJ databases">
        <title>Genome Sequencing of Nocardia wallacei strain FMUON74 and assembly.</title>
        <authorList>
            <person name="Toyokawa M."/>
            <person name="Uesaka K."/>
        </authorList>
    </citation>
    <scope>NUCLEOTIDE SEQUENCE [LARGE SCALE GENOMIC DNA]</scope>
    <source>
        <strain evidence="2 3">FMUON74</strain>
    </source>
</reference>
<keyword evidence="3" id="KW-1185">Reference proteome</keyword>
<name>A0A7G1KTG9_9NOCA</name>
<feature type="domain" description="DUF7196" evidence="1">
    <location>
        <begin position="1"/>
        <end position="53"/>
    </location>
</feature>
<dbReference type="InterPro" id="IPR055620">
    <property type="entry name" value="DUF7196"/>
</dbReference>
<accession>A0A7G1KTG9</accession>
<organism evidence="2 3">
    <name type="scientific">Nocardia wallacei</name>
    <dbReference type="NCBI Taxonomy" id="480035"/>
    <lineage>
        <taxon>Bacteria</taxon>
        <taxon>Bacillati</taxon>
        <taxon>Actinomycetota</taxon>
        <taxon>Actinomycetes</taxon>
        <taxon>Mycobacteriales</taxon>
        <taxon>Nocardiaceae</taxon>
        <taxon>Nocardia</taxon>
    </lineage>
</organism>
<evidence type="ECO:0000313" key="3">
    <source>
        <dbReference type="Proteomes" id="UP000516173"/>
    </source>
</evidence>
<protein>
    <recommendedName>
        <fullName evidence="1">DUF7196 domain-containing protein</fullName>
    </recommendedName>
</protein>
<dbReference type="Proteomes" id="UP000516173">
    <property type="component" value="Chromosome"/>
</dbReference>
<sequence>MGCGCGGAKASTGGRMQYIVIAAEGGKKYGPYLTAVEARMKLMEIGGGAMKQVPAE</sequence>
<gene>
    <name evidence="2" type="ORF">NWFMUON74_61640</name>
</gene>
<evidence type="ECO:0000313" key="2">
    <source>
        <dbReference type="EMBL" id="BCK58392.1"/>
    </source>
</evidence>
<dbReference type="Pfam" id="PF23826">
    <property type="entry name" value="DUF7196"/>
    <property type="match status" value="1"/>
</dbReference>
<dbReference type="GeneID" id="80351770"/>
<dbReference type="KEGG" id="nwl:NWFMUON74_61640"/>
<dbReference type="EMBL" id="AP023396">
    <property type="protein sequence ID" value="BCK58392.1"/>
    <property type="molecule type" value="Genomic_DNA"/>
</dbReference>
<dbReference type="AlphaFoldDB" id="A0A7G1KTG9"/>
<proteinExistence type="predicted"/>